<evidence type="ECO:0000313" key="8">
    <source>
        <dbReference type="Proteomes" id="UP000785200"/>
    </source>
</evidence>
<comment type="caution">
    <text evidence="7">The sequence shown here is derived from an EMBL/GenBank/DDBJ whole genome shotgun (WGS) entry which is preliminary data.</text>
</comment>
<keyword evidence="3 6" id="KW-0240">DNA-directed RNA polymerase</keyword>
<proteinExistence type="inferred from homology"/>
<evidence type="ECO:0000256" key="1">
    <source>
        <dbReference type="ARBA" id="ARBA00004123"/>
    </source>
</evidence>
<dbReference type="Pfam" id="PF05158">
    <property type="entry name" value="RNA_pol_Rpc34"/>
    <property type="match status" value="1"/>
</dbReference>
<dbReference type="InterPro" id="IPR036388">
    <property type="entry name" value="WH-like_DNA-bd_sf"/>
</dbReference>
<dbReference type="Proteomes" id="UP000785200">
    <property type="component" value="Unassembled WGS sequence"/>
</dbReference>
<gene>
    <name evidence="7" type="ORF">D0Z07_1993</name>
</gene>
<keyword evidence="5 6" id="KW-0539">Nucleus</keyword>
<comment type="function">
    <text evidence="6">DNA-dependent RNA polymerase catalyzes the transcription of DNA into RNA using the four ribonucleoside triphosphates as substrates. Specific peripheric component of RNA polymerase III which synthesizes small RNAs, such as 5S rRNA and tRNAs.</text>
</comment>
<keyword evidence="4 6" id="KW-0804">Transcription</keyword>
<protein>
    <recommendedName>
        <fullName evidence="6">DNA-directed RNA polymerase III subunit RPC6</fullName>
        <shortName evidence="6">RNA polymerase III subunit C6</shortName>
    </recommendedName>
</protein>
<evidence type="ECO:0000256" key="5">
    <source>
        <dbReference type="ARBA" id="ARBA00023242"/>
    </source>
</evidence>
<dbReference type="InterPro" id="IPR016049">
    <property type="entry name" value="RNA_pol_Rpc34-like"/>
</dbReference>
<accession>A0A9P7AZT2</accession>
<dbReference type="GO" id="GO:0006383">
    <property type="term" value="P:transcription by RNA polymerase III"/>
    <property type="evidence" value="ECO:0007669"/>
    <property type="project" value="UniProtKB-UniRule"/>
</dbReference>
<dbReference type="OrthoDB" id="613763at2759"/>
<dbReference type="InterPro" id="IPR036390">
    <property type="entry name" value="WH_DNA-bd_sf"/>
</dbReference>
<dbReference type="GO" id="GO:0005666">
    <property type="term" value="C:RNA polymerase III complex"/>
    <property type="evidence" value="ECO:0007669"/>
    <property type="project" value="UniProtKB-UniRule"/>
</dbReference>
<name>A0A9P7AZT2_9HELO</name>
<dbReference type="AlphaFoldDB" id="A0A9P7AZT2"/>
<evidence type="ECO:0000313" key="7">
    <source>
        <dbReference type="EMBL" id="KAG0651389.1"/>
    </source>
</evidence>
<evidence type="ECO:0000256" key="3">
    <source>
        <dbReference type="ARBA" id="ARBA00022478"/>
    </source>
</evidence>
<keyword evidence="8" id="KW-1185">Reference proteome</keyword>
<sequence>MASDIAALKTALYDACLDLSDNPRTFFNQATIFDLGVIPNNDVNILLKVTQALVDEKLFKILQSEGLAWRLRSHEEARKYRSLKPEHEIVYGLIDEAGSEGIWSKTIKSRTNLHDAVFRSAIKALEGKNMITDMKSVEHPTRKMYIKSSLQPSDRATGGPWFTDGELDEEFIALISNVLYQYVQKRSWYEHRGHVHGAKKSPKKVHGKMSVEEIKAARERELGPATVEDVEDGPRRSLYSRLLPLPANYQGYPTLHELTSFIEDKGIAKDTTLSAEEIQQLLDLLVYDGKIERLVSGGDAFAYKAVRKTFLDEDDQLDSVLTEAPCGRCPVFDLCEEGGPVGPANCEYFNEWLKL</sequence>
<dbReference type="EMBL" id="VNKQ01000004">
    <property type="protein sequence ID" value="KAG0651389.1"/>
    <property type="molecule type" value="Genomic_DNA"/>
</dbReference>
<evidence type="ECO:0000256" key="6">
    <source>
        <dbReference type="PIRNR" id="PIRNR028763"/>
    </source>
</evidence>
<dbReference type="PANTHER" id="PTHR12780">
    <property type="entry name" value="RNA POLYMERASE III DNA DIRECTED , 39KD SUBUNIT-RELATED"/>
    <property type="match status" value="1"/>
</dbReference>
<reference evidence="7" key="1">
    <citation type="submission" date="2019-07" db="EMBL/GenBank/DDBJ databases">
        <title>Hyphodiscus hymeniophilus genome sequencing and assembly.</title>
        <authorList>
            <person name="Kramer G."/>
            <person name="Nodwell J."/>
        </authorList>
    </citation>
    <scope>NUCLEOTIDE SEQUENCE</scope>
    <source>
        <strain evidence="7">ATCC 34498</strain>
    </source>
</reference>
<organism evidence="7 8">
    <name type="scientific">Hyphodiscus hymeniophilus</name>
    <dbReference type="NCBI Taxonomy" id="353542"/>
    <lineage>
        <taxon>Eukaryota</taxon>
        <taxon>Fungi</taxon>
        <taxon>Dikarya</taxon>
        <taxon>Ascomycota</taxon>
        <taxon>Pezizomycotina</taxon>
        <taxon>Leotiomycetes</taxon>
        <taxon>Helotiales</taxon>
        <taxon>Hyphodiscaceae</taxon>
        <taxon>Hyphodiscus</taxon>
    </lineage>
</organism>
<comment type="similarity">
    <text evidence="2 6">Belongs to the eukaryotic RPC34/RPC39 RNA polymerase subunit family.</text>
</comment>
<dbReference type="Gene3D" id="1.10.10.10">
    <property type="entry name" value="Winged helix-like DNA-binding domain superfamily/Winged helix DNA-binding domain"/>
    <property type="match status" value="1"/>
</dbReference>
<dbReference type="SUPFAM" id="SSF46785">
    <property type="entry name" value="Winged helix' DNA-binding domain"/>
    <property type="match status" value="1"/>
</dbReference>
<evidence type="ECO:0000256" key="4">
    <source>
        <dbReference type="ARBA" id="ARBA00023163"/>
    </source>
</evidence>
<evidence type="ECO:0000256" key="2">
    <source>
        <dbReference type="ARBA" id="ARBA00011038"/>
    </source>
</evidence>
<comment type="subcellular location">
    <subcellularLocation>
        <location evidence="1 6">Nucleus</location>
    </subcellularLocation>
</comment>
<dbReference type="PIRSF" id="PIRSF028763">
    <property type="entry name" value="RNA_pol_Rpc34"/>
    <property type="match status" value="1"/>
</dbReference>
<dbReference type="InterPro" id="IPR007832">
    <property type="entry name" value="RNA_pol_Rpc34"/>
</dbReference>